<evidence type="ECO:0000313" key="1">
    <source>
        <dbReference type="EMBL" id="JAD35423.1"/>
    </source>
</evidence>
<name>A0A0A8ZCK1_ARUDO</name>
<reference evidence="1" key="2">
    <citation type="journal article" date="2015" name="Data Brief">
        <title>Shoot transcriptome of the giant reed, Arundo donax.</title>
        <authorList>
            <person name="Barrero R.A."/>
            <person name="Guerrero F.D."/>
            <person name="Moolhuijzen P."/>
            <person name="Goolsby J.A."/>
            <person name="Tidwell J."/>
            <person name="Bellgard S.E."/>
            <person name="Bellgard M.I."/>
        </authorList>
    </citation>
    <scope>NUCLEOTIDE SEQUENCE</scope>
    <source>
        <tissue evidence="1">Shoot tissue taken approximately 20 cm above the soil surface</tissue>
    </source>
</reference>
<dbReference type="EMBL" id="GBRH01262472">
    <property type="protein sequence ID" value="JAD35423.1"/>
    <property type="molecule type" value="Transcribed_RNA"/>
</dbReference>
<sequence length="155" mass="18334">MKCACNKDLIVLTARTERNYDRKFLKCAEGKCHVWLWQDLLENYVQERINLEKKHEDILRCTDEDILAEHAERLVEHLRDLELRPYRKDIIGRPRPCDSRPTYAEVVKGESSNTTKVHCPNDEWTSGDPEVSLDEWAESCLDLQDYANDDQWRRA</sequence>
<evidence type="ECO:0008006" key="2">
    <source>
        <dbReference type="Google" id="ProtNLM"/>
    </source>
</evidence>
<proteinExistence type="predicted"/>
<reference evidence="1" key="1">
    <citation type="submission" date="2014-09" db="EMBL/GenBank/DDBJ databases">
        <authorList>
            <person name="Magalhaes I.L.F."/>
            <person name="Oliveira U."/>
            <person name="Santos F.R."/>
            <person name="Vidigal T.H.D.A."/>
            <person name="Brescovit A.D."/>
            <person name="Santos A.J."/>
        </authorList>
    </citation>
    <scope>NUCLEOTIDE SEQUENCE</scope>
    <source>
        <tissue evidence="1">Shoot tissue taken approximately 20 cm above the soil surface</tissue>
    </source>
</reference>
<protein>
    <recommendedName>
        <fullName evidence="2">Zinc finger GRF-type domain-containing protein</fullName>
    </recommendedName>
</protein>
<organism evidence="1">
    <name type="scientific">Arundo donax</name>
    <name type="common">Giant reed</name>
    <name type="synonym">Donax arundinaceus</name>
    <dbReference type="NCBI Taxonomy" id="35708"/>
    <lineage>
        <taxon>Eukaryota</taxon>
        <taxon>Viridiplantae</taxon>
        <taxon>Streptophyta</taxon>
        <taxon>Embryophyta</taxon>
        <taxon>Tracheophyta</taxon>
        <taxon>Spermatophyta</taxon>
        <taxon>Magnoliopsida</taxon>
        <taxon>Liliopsida</taxon>
        <taxon>Poales</taxon>
        <taxon>Poaceae</taxon>
        <taxon>PACMAD clade</taxon>
        <taxon>Arundinoideae</taxon>
        <taxon>Arundineae</taxon>
        <taxon>Arundo</taxon>
    </lineage>
</organism>
<dbReference type="AlphaFoldDB" id="A0A0A8ZCK1"/>
<accession>A0A0A8ZCK1</accession>